<evidence type="ECO:0008006" key="3">
    <source>
        <dbReference type="Google" id="ProtNLM"/>
    </source>
</evidence>
<dbReference type="RefSeq" id="WP_169550244.1">
    <property type="nucleotide sequence ID" value="NZ_CP051677.1"/>
</dbReference>
<evidence type="ECO:0000313" key="2">
    <source>
        <dbReference type="Proteomes" id="UP000501128"/>
    </source>
</evidence>
<dbReference type="KEGG" id="srho:HH216_07575"/>
<sequence>MKRFTFLIVLLTVSASRVIGTPAKSWIAIDSVQPGKAKQAVQPSYKQAPAPVIFPGTHLNPAFRSLAKQDPAVRRAAPDWLRSRTTGEPTYILDGKVATVAQIKRLKQADVASITTLDSVRAEMLYGPNAKQGLLLITTKAGL</sequence>
<proteinExistence type="predicted"/>
<organism evidence="1 2">
    <name type="scientific">Spirosoma rhododendri</name>
    <dbReference type="NCBI Taxonomy" id="2728024"/>
    <lineage>
        <taxon>Bacteria</taxon>
        <taxon>Pseudomonadati</taxon>
        <taxon>Bacteroidota</taxon>
        <taxon>Cytophagia</taxon>
        <taxon>Cytophagales</taxon>
        <taxon>Cytophagaceae</taxon>
        <taxon>Spirosoma</taxon>
    </lineage>
</organism>
<accession>A0A7L5DIT0</accession>
<dbReference type="AlphaFoldDB" id="A0A7L5DIT0"/>
<evidence type="ECO:0000313" key="1">
    <source>
        <dbReference type="EMBL" id="QJD78299.1"/>
    </source>
</evidence>
<dbReference type="EMBL" id="CP051677">
    <property type="protein sequence ID" value="QJD78299.1"/>
    <property type="molecule type" value="Genomic_DNA"/>
</dbReference>
<name>A0A7L5DIT0_9BACT</name>
<protein>
    <recommendedName>
        <fullName evidence="3">TonB-dependent receptor plug domain-containing protein</fullName>
    </recommendedName>
</protein>
<dbReference type="Proteomes" id="UP000501128">
    <property type="component" value="Chromosome"/>
</dbReference>
<reference evidence="1 2" key="1">
    <citation type="submission" date="2020-04" db="EMBL/GenBank/DDBJ databases">
        <title>Genome sequencing of novel species.</title>
        <authorList>
            <person name="Heo J."/>
            <person name="Kim S.-J."/>
            <person name="Kim J.-S."/>
            <person name="Hong S.-B."/>
            <person name="Kwon S.-W."/>
        </authorList>
    </citation>
    <scope>NUCLEOTIDE SEQUENCE [LARGE SCALE GENOMIC DNA]</scope>
    <source>
        <strain evidence="1 2">CJU-R4</strain>
    </source>
</reference>
<keyword evidence="2" id="KW-1185">Reference proteome</keyword>
<gene>
    <name evidence="1" type="ORF">HH216_07575</name>
</gene>